<gene>
    <name evidence="2" type="ORF">V8G54_031303</name>
</gene>
<feature type="compositionally biased region" description="Polar residues" evidence="1">
    <location>
        <begin position="137"/>
        <end position="157"/>
    </location>
</feature>
<feature type="region of interest" description="Disordered" evidence="1">
    <location>
        <begin position="1"/>
        <end position="115"/>
    </location>
</feature>
<feature type="compositionally biased region" description="Low complexity" evidence="1">
    <location>
        <begin position="44"/>
        <end position="57"/>
    </location>
</feature>
<dbReference type="PANTHER" id="PTHR36022">
    <property type="entry name" value="GPI-ANCHORED ADHESIN-LIKE PROTEIN"/>
    <property type="match status" value="1"/>
</dbReference>
<dbReference type="EMBL" id="CP144692">
    <property type="protein sequence ID" value="WVY99152.1"/>
    <property type="molecule type" value="Genomic_DNA"/>
</dbReference>
<name>A0AAQ3MXB7_VIGMU</name>
<proteinExistence type="predicted"/>
<accession>A0AAQ3MXB7</accession>
<dbReference type="AlphaFoldDB" id="A0AAQ3MXB7"/>
<dbReference type="PROSITE" id="PS51257">
    <property type="entry name" value="PROKAR_LIPOPROTEIN"/>
    <property type="match status" value="1"/>
</dbReference>
<keyword evidence="3" id="KW-1185">Reference proteome</keyword>
<protein>
    <submittedName>
        <fullName evidence="2">Uncharacterized protein</fullName>
    </submittedName>
</protein>
<evidence type="ECO:0000313" key="3">
    <source>
        <dbReference type="Proteomes" id="UP001374535"/>
    </source>
</evidence>
<dbReference type="Proteomes" id="UP001374535">
    <property type="component" value="Chromosome 9"/>
</dbReference>
<evidence type="ECO:0000256" key="1">
    <source>
        <dbReference type="SAM" id="MobiDB-lite"/>
    </source>
</evidence>
<feature type="compositionally biased region" description="Basic and acidic residues" evidence="1">
    <location>
        <begin position="103"/>
        <end position="115"/>
    </location>
</feature>
<reference evidence="2 3" key="1">
    <citation type="journal article" date="2023" name="Life. Sci Alliance">
        <title>Evolutionary insights into 3D genome organization and epigenetic landscape of Vigna mungo.</title>
        <authorList>
            <person name="Junaid A."/>
            <person name="Singh B."/>
            <person name="Bhatia S."/>
        </authorList>
    </citation>
    <scope>NUCLEOTIDE SEQUENCE [LARGE SCALE GENOMIC DNA]</scope>
    <source>
        <strain evidence="2">Urdbean</strain>
    </source>
</reference>
<feature type="compositionally biased region" description="Low complexity" evidence="1">
    <location>
        <begin position="1"/>
        <end position="12"/>
    </location>
</feature>
<sequence>MSKAFSSKKSSSLPPPPTPSTVASSCAKKKRSPRSPLQDLNRISSSSNSSYASSSVSTEAPKGCLRFLSSSSFRNPVHRPKNLTKTPRSAPHAAALKLSKSKSSKENIPKGDAGLKTKTLALDKACNHRKRPLCLNQWQSGRKSGSRTGQNQMSKPCSTFKDRGKFLPRLPSAPEQVKEKENILVGRNDNAGEHDHVILCHGDLNLSPSSKNATGSCLKDVTVFVDLEENPNASISRTPPIQNSVSPEIQCGSSLVPKTVTPTCYGAGYVVSGVVDKRKCRPRGILTAEKKSLGSGKVADSSFDDDEKTVMDTIDHTSPTVLPLPTEAVVHWLSSPSNKGKNILSQKFENGLNKSQGLASSITLASTTSPSSGSKTFWDVSDSSDLSGGANGIMRKISSSISPNGLAEFQAPSDYMLSPSYSSLLFSPNPTPICRAGISGKGKSDRYNLIDENSPFSLNSFGSGNVIQTPQSDSSSELHVRLSLVHADNQKENNSNPGLNSSRNALLSESFLLNSSMPPVDSVNSSFQFDCLNMSCESIDLSKLPKFLDDQDPWLSSSTTANASQSQMRISWREGSLSQPYELDECDCCRCLSDEEENVNDSDINKFSGPQVIIETKDGKKLSSDIAITETEDNEQEIDGLGKEKFRALMSCSAAESLSIDGGGLIASGDSLDFMPREEVI</sequence>
<organism evidence="2 3">
    <name type="scientific">Vigna mungo</name>
    <name type="common">Black gram</name>
    <name type="synonym">Phaseolus mungo</name>
    <dbReference type="NCBI Taxonomy" id="3915"/>
    <lineage>
        <taxon>Eukaryota</taxon>
        <taxon>Viridiplantae</taxon>
        <taxon>Streptophyta</taxon>
        <taxon>Embryophyta</taxon>
        <taxon>Tracheophyta</taxon>
        <taxon>Spermatophyta</taxon>
        <taxon>Magnoliopsida</taxon>
        <taxon>eudicotyledons</taxon>
        <taxon>Gunneridae</taxon>
        <taxon>Pentapetalae</taxon>
        <taxon>rosids</taxon>
        <taxon>fabids</taxon>
        <taxon>Fabales</taxon>
        <taxon>Fabaceae</taxon>
        <taxon>Papilionoideae</taxon>
        <taxon>50 kb inversion clade</taxon>
        <taxon>NPAAA clade</taxon>
        <taxon>indigoferoid/millettioid clade</taxon>
        <taxon>Phaseoleae</taxon>
        <taxon>Vigna</taxon>
    </lineage>
</organism>
<feature type="region of interest" description="Disordered" evidence="1">
    <location>
        <begin position="137"/>
        <end position="169"/>
    </location>
</feature>
<dbReference type="PANTHER" id="PTHR36022:SF1">
    <property type="entry name" value="GPI-ANCHORED ADHESIN-LIKE PROTEIN"/>
    <property type="match status" value="1"/>
</dbReference>
<evidence type="ECO:0000313" key="2">
    <source>
        <dbReference type="EMBL" id="WVY99152.1"/>
    </source>
</evidence>